<dbReference type="AlphaFoldDB" id="D2QC10"/>
<dbReference type="RefSeq" id="WP_012928260.1">
    <property type="nucleotide sequence ID" value="NC_013730.1"/>
</dbReference>
<accession>D2QC10</accession>
<protein>
    <submittedName>
        <fullName evidence="2">Uncharacterized protein</fullName>
    </submittedName>
</protein>
<dbReference type="EMBL" id="CP001769">
    <property type="protein sequence ID" value="ADB39745.1"/>
    <property type="molecule type" value="Genomic_DNA"/>
</dbReference>
<evidence type="ECO:0000313" key="3">
    <source>
        <dbReference type="Proteomes" id="UP000002028"/>
    </source>
</evidence>
<name>D2QC10_SPILD</name>
<dbReference type="Proteomes" id="UP000002028">
    <property type="component" value="Chromosome"/>
</dbReference>
<evidence type="ECO:0000313" key="2">
    <source>
        <dbReference type="EMBL" id="ADB39745.1"/>
    </source>
</evidence>
<sequence length="78" mass="8540">MAEQDGLTEPQLSQTLAEDTEKAKGGRSRRAPDVGIWAVREVDLETHAIIEKGASRAGKTMGQYVNEDIRSLVQSQLT</sequence>
<organism evidence="2 3">
    <name type="scientific">Spirosoma linguale (strain ATCC 33905 / DSM 74 / LMG 10896 / Claus 1)</name>
    <dbReference type="NCBI Taxonomy" id="504472"/>
    <lineage>
        <taxon>Bacteria</taxon>
        <taxon>Pseudomonadati</taxon>
        <taxon>Bacteroidota</taxon>
        <taxon>Cytophagia</taxon>
        <taxon>Cytophagales</taxon>
        <taxon>Cytophagaceae</taxon>
        <taxon>Spirosoma</taxon>
    </lineage>
</organism>
<dbReference type="HOGENOM" id="CLU_2620258_0_0_10"/>
<dbReference type="KEGG" id="sli:Slin_3749"/>
<reference evidence="2 3" key="1">
    <citation type="journal article" date="2010" name="Stand. Genomic Sci.">
        <title>Complete genome sequence of Spirosoma linguale type strain (1).</title>
        <authorList>
            <person name="Lail K."/>
            <person name="Sikorski J."/>
            <person name="Saunders E."/>
            <person name="Lapidus A."/>
            <person name="Glavina Del Rio T."/>
            <person name="Copeland A."/>
            <person name="Tice H."/>
            <person name="Cheng J.-F."/>
            <person name="Lucas S."/>
            <person name="Nolan M."/>
            <person name="Bruce D."/>
            <person name="Goodwin L."/>
            <person name="Pitluck S."/>
            <person name="Ivanova N."/>
            <person name="Mavromatis K."/>
            <person name="Ovchinnikova G."/>
            <person name="Pati A."/>
            <person name="Chen A."/>
            <person name="Palaniappan K."/>
            <person name="Land M."/>
            <person name="Hauser L."/>
            <person name="Chang Y.-J."/>
            <person name="Jeffries C.D."/>
            <person name="Chain P."/>
            <person name="Brettin T."/>
            <person name="Detter J.C."/>
            <person name="Schuetze A."/>
            <person name="Rohde M."/>
            <person name="Tindall B.J."/>
            <person name="Goeker M."/>
            <person name="Bristow J."/>
            <person name="Eisen J.A."/>
            <person name="Markowitz V."/>
            <person name="Hugenholtz P."/>
            <person name="Kyrpides N.C."/>
            <person name="Klenk H.-P."/>
            <person name="Chen F."/>
        </authorList>
    </citation>
    <scope>NUCLEOTIDE SEQUENCE [LARGE SCALE GENOMIC DNA]</scope>
    <source>
        <strain evidence="3">ATCC 33905 / DSM 74 / LMG 10896 / Claus 1</strain>
    </source>
</reference>
<gene>
    <name evidence="2" type="ordered locus">Slin_3749</name>
</gene>
<keyword evidence="3" id="KW-1185">Reference proteome</keyword>
<evidence type="ECO:0000256" key="1">
    <source>
        <dbReference type="SAM" id="MobiDB-lite"/>
    </source>
</evidence>
<feature type="region of interest" description="Disordered" evidence="1">
    <location>
        <begin position="1"/>
        <end position="32"/>
    </location>
</feature>
<proteinExistence type="predicted"/>